<dbReference type="EMBL" id="JABCIY010000337">
    <property type="protein sequence ID" value="KAF7185417.1"/>
    <property type="molecule type" value="Genomic_DNA"/>
</dbReference>
<dbReference type="AlphaFoldDB" id="A0A8H6R7S2"/>
<name>A0A8H6R7S2_9PEZI</name>
<proteinExistence type="predicted"/>
<gene>
    <name evidence="1" type="ORF">HII31_13264</name>
</gene>
<reference evidence="1" key="1">
    <citation type="submission" date="2020-04" db="EMBL/GenBank/DDBJ databases">
        <title>Draft genome resource of the tomato pathogen Pseudocercospora fuligena.</title>
        <authorList>
            <person name="Zaccaron A."/>
        </authorList>
    </citation>
    <scope>NUCLEOTIDE SEQUENCE</scope>
    <source>
        <strain evidence="1">PF001</strain>
    </source>
</reference>
<evidence type="ECO:0000313" key="1">
    <source>
        <dbReference type="EMBL" id="KAF7185417.1"/>
    </source>
</evidence>
<dbReference type="Proteomes" id="UP000660729">
    <property type="component" value="Unassembled WGS sequence"/>
</dbReference>
<feature type="non-terminal residue" evidence="1">
    <location>
        <position position="1"/>
    </location>
</feature>
<comment type="caution">
    <text evidence="1">The sequence shown here is derived from an EMBL/GenBank/DDBJ whole genome shotgun (WGS) entry which is preliminary data.</text>
</comment>
<keyword evidence="2" id="KW-1185">Reference proteome</keyword>
<accession>A0A8H6R7S2</accession>
<organism evidence="1 2">
    <name type="scientific">Pseudocercospora fuligena</name>
    <dbReference type="NCBI Taxonomy" id="685502"/>
    <lineage>
        <taxon>Eukaryota</taxon>
        <taxon>Fungi</taxon>
        <taxon>Dikarya</taxon>
        <taxon>Ascomycota</taxon>
        <taxon>Pezizomycotina</taxon>
        <taxon>Dothideomycetes</taxon>
        <taxon>Dothideomycetidae</taxon>
        <taxon>Mycosphaerellales</taxon>
        <taxon>Mycosphaerellaceae</taxon>
        <taxon>Pseudocercospora</taxon>
    </lineage>
</organism>
<evidence type="ECO:0000313" key="2">
    <source>
        <dbReference type="Proteomes" id="UP000660729"/>
    </source>
</evidence>
<sequence length="133" mass="14838">CKLVALELLANVFETHLELNAHWPALPYIQSYDFEKVPTRRQGGDKTTTMTRAWIASEALALCAKTRHAFSRASRPFRTPNNSGVENAAKSELDGAARSSALYTGYNVIEATTSMLHSRFENMVIKVNIDSNY</sequence>
<feature type="non-terminal residue" evidence="1">
    <location>
        <position position="133"/>
    </location>
</feature>
<protein>
    <submittedName>
        <fullName evidence="1">Uncharacterized protein</fullName>
    </submittedName>
</protein>